<protein>
    <submittedName>
        <fullName evidence="2">DUF4198 domain-containing protein</fullName>
    </submittedName>
</protein>
<proteinExistence type="predicted"/>
<comment type="caution">
    <text evidence="2">The sequence shown here is derived from an EMBL/GenBank/DDBJ whole genome shotgun (WGS) entry which is preliminary data.</text>
</comment>
<dbReference type="Pfam" id="PF10670">
    <property type="entry name" value="DUF4198"/>
    <property type="match status" value="1"/>
</dbReference>
<organism evidence="2 3">
    <name type="scientific">Thalassobacterium sedimentorum</name>
    <dbReference type="NCBI Taxonomy" id="3041258"/>
    <lineage>
        <taxon>Bacteria</taxon>
        <taxon>Pseudomonadati</taxon>
        <taxon>Verrucomicrobiota</taxon>
        <taxon>Opitutia</taxon>
        <taxon>Puniceicoccales</taxon>
        <taxon>Coraliomargaritaceae</taxon>
        <taxon>Thalassobacterium</taxon>
    </lineage>
</organism>
<name>A0ABU1AL64_9BACT</name>
<feature type="signal peptide" evidence="1">
    <location>
        <begin position="1"/>
        <end position="24"/>
    </location>
</feature>
<evidence type="ECO:0000313" key="3">
    <source>
        <dbReference type="Proteomes" id="UP001243717"/>
    </source>
</evidence>
<evidence type="ECO:0000313" key="2">
    <source>
        <dbReference type="EMBL" id="MDQ8195538.1"/>
    </source>
</evidence>
<keyword evidence="3" id="KW-1185">Reference proteome</keyword>
<feature type="chain" id="PRO_5046001584" evidence="1">
    <location>
        <begin position="25"/>
        <end position="272"/>
    </location>
</feature>
<keyword evidence="1" id="KW-0732">Signal</keyword>
<evidence type="ECO:0000256" key="1">
    <source>
        <dbReference type="SAM" id="SignalP"/>
    </source>
</evidence>
<sequence>MNKRYQNALSCFLGLALAASTASAHRLWLLPSSHVLSGTDHWVTVDAAVSNDLFFPNHVALSPESIQIIEPDGEFGTIENAMKGHIRGTFDFHVSKEGTYRVLNQREGYFARWTEDGEGKRMRGDLAELKEAGVFAKEGVAVMKSLSRLETAVTVNNPTVDVFASTGEGIEFVPVTHPNDLFANETVTFGFLLNGEPAEGLEVEVVRGDDRYRDEPGLQTLVTDAEGQIEISFDQPGRYWLDTSSSEDAGTLEGAPLSLRYGLTMTFEVLPE</sequence>
<dbReference type="Proteomes" id="UP001243717">
    <property type="component" value="Unassembled WGS sequence"/>
</dbReference>
<dbReference type="RefSeq" id="WP_308985988.1">
    <property type="nucleotide sequence ID" value="NZ_JARXIC010000026.1"/>
</dbReference>
<accession>A0ABU1AL64</accession>
<dbReference type="InterPro" id="IPR019613">
    <property type="entry name" value="DUF4198"/>
</dbReference>
<reference evidence="2 3" key="1">
    <citation type="submission" date="2023-04" db="EMBL/GenBank/DDBJ databases">
        <title>A novel bacteria isolated from coastal sediment.</title>
        <authorList>
            <person name="Liu X.-J."/>
            <person name="Du Z.-J."/>
        </authorList>
    </citation>
    <scope>NUCLEOTIDE SEQUENCE [LARGE SCALE GENOMIC DNA]</scope>
    <source>
        <strain evidence="2 3">SDUM461004</strain>
    </source>
</reference>
<dbReference type="EMBL" id="JARXIC010000026">
    <property type="protein sequence ID" value="MDQ8195538.1"/>
    <property type="molecule type" value="Genomic_DNA"/>
</dbReference>
<gene>
    <name evidence="2" type="ORF">QEH59_13985</name>
</gene>